<accession>A0ABT5LRM9</accession>
<proteinExistence type="predicted"/>
<evidence type="ECO:0000313" key="1">
    <source>
        <dbReference type="EMBL" id="MDC9595700.1"/>
    </source>
</evidence>
<sequence>MNIKKEVLKSGSTIPSTNYPIKISLEDGSTVLNGQSIYLEITIKADPSTLRDISKIKIEGASNSIHHIIYTPFYKVITATENYGVSILLLTVENNNSLTEIPFKVVAYKENGQQVNNVDPLPVSYKVHKNPPQEIITLKTENEFIKLPDTNNPITGKKSIYNIYEGVVSDIHNNPIKKAQVIISTQRDQLSPGSEIINITHEPEVSGVNPITPITPIGKGDHRYFITLNSDENGKIKFRAYPQKGKPARIDFLASIQNLTRDTYTTSMCIFPDNSHDRQLDNPFINEMEEGGILKKLFGRTHFNVEINPYDDAYGTDVLAFFTEYDGTDKKTLLSPTYRTGDIDKIEDIPFPFTYDQLEPNKLGGLYYMVISQEGEPRYSQSLNVKYIQDEDSPDGNKNEVYDKVTVYSTYADLPIKPSDINGTVSKSSAVIFDLISQGLVFGEDKNNSNSAGLYVLIEAAGNSTIENLPQPNQSGKVRVSIKSSKGLVSKEYDFDLKNLKQDGKVKYQVVTIPFCFLKGILPIDGYNPSRLYIDYYIIKDAETGEKIYSKIWEVDINTMDPNEYDDDDYYGCSS</sequence>
<dbReference type="Proteomes" id="UP001220225">
    <property type="component" value="Unassembled WGS sequence"/>
</dbReference>
<dbReference type="EMBL" id="JAQRFN010000002">
    <property type="protein sequence ID" value="MDC9595700.1"/>
    <property type="molecule type" value="Genomic_DNA"/>
</dbReference>
<keyword evidence="2" id="KW-1185">Reference proteome</keyword>
<organism evidence="1 2">
    <name type="scientific">Xenorhabdus anantnagensis</name>
    <dbReference type="NCBI Taxonomy" id="3025875"/>
    <lineage>
        <taxon>Bacteria</taxon>
        <taxon>Pseudomonadati</taxon>
        <taxon>Pseudomonadota</taxon>
        <taxon>Gammaproteobacteria</taxon>
        <taxon>Enterobacterales</taxon>
        <taxon>Morganellaceae</taxon>
        <taxon>Xenorhabdus</taxon>
    </lineage>
</organism>
<name>A0ABT5LRM9_9GAMM</name>
<dbReference type="RefSeq" id="WP_273574194.1">
    <property type="nucleotide sequence ID" value="NZ_JAQRFN010000002.1"/>
</dbReference>
<evidence type="ECO:0000313" key="2">
    <source>
        <dbReference type="Proteomes" id="UP001220225"/>
    </source>
</evidence>
<evidence type="ECO:0008006" key="3">
    <source>
        <dbReference type="Google" id="ProtNLM"/>
    </source>
</evidence>
<comment type="caution">
    <text evidence="1">The sequence shown here is derived from an EMBL/GenBank/DDBJ whole genome shotgun (WGS) entry which is preliminary data.</text>
</comment>
<gene>
    <name evidence="1" type="ORF">PSI14_02145</name>
</gene>
<protein>
    <recommendedName>
        <fullName evidence="3">Inverse autotransporter beta-barrel domain-containing protein</fullName>
    </recommendedName>
</protein>
<reference evidence="1 2" key="1">
    <citation type="submission" date="2023-02" db="EMBL/GenBank/DDBJ databases">
        <title>Entomopathogenic bacteria.</title>
        <authorList>
            <person name="Machado R.A."/>
        </authorList>
    </citation>
    <scope>NUCLEOTIDE SEQUENCE [LARGE SCALE GENOMIC DNA]</scope>
    <source>
        <strain evidence="1 2">XENO-2</strain>
    </source>
</reference>